<dbReference type="InterPro" id="IPR045455">
    <property type="entry name" value="NrS-1_pol-like_helicase"/>
</dbReference>
<dbReference type="SUPFAM" id="SSF52540">
    <property type="entry name" value="P-loop containing nucleoside triphosphate hydrolases"/>
    <property type="match status" value="1"/>
</dbReference>
<protein>
    <recommendedName>
        <fullName evidence="4">SF3 helicase domain-containing protein</fullName>
    </recommendedName>
</protein>
<gene>
    <name evidence="5" type="ORF">GCD22_00943</name>
</gene>
<dbReference type="PANTHER" id="PTHR35372">
    <property type="entry name" value="ATP BINDING PROTEIN-RELATED"/>
    <property type="match status" value="1"/>
</dbReference>
<dbReference type="InterPro" id="IPR006500">
    <property type="entry name" value="Helicase_put_C_phage/plasmid"/>
</dbReference>
<dbReference type="NCBIfam" id="TIGR01613">
    <property type="entry name" value="primase_Cterm"/>
    <property type="match status" value="1"/>
</dbReference>
<evidence type="ECO:0000313" key="5">
    <source>
        <dbReference type="EMBL" id="QFX95382.1"/>
    </source>
</evidence>
<dbReference type="RefSeq" id="WP_081577535.1">
    <property type="nucleotide sequence ID" value="NZ_CP045571.1"/>
</dbReference>
<dbReference type="InterPro" id="IPR051620">
    <property type="entry name" value="ORF904-like_C"/>
</dbReference>
<reference evidence="5 6" key="1">
    <citation type="submission" date="2019-10" db="EMBL/GenBank/DDBJ databases">
        <authorList>
            <person name="Wang R."/>
        </authorList>
    </citation>
    <scope>NUCLEOTIDE SEQUENCE [LARGE SCALE GENOMIC DNA]</scope>
    <source>
        <strain evidence="5 6">ATCC 19377</strain>
    </source>
</reference>
<dbReference type="PROSITE" id="PS51206">
    <property type="entry name" value="SF3_HELICASE_1"/>
    <property type="match status" value="1"/>
</dbReference>
<keyword evidence="3" id="KW-0067">ATP-binding</keyword>
<keyword evidence="2" id="KW-0378">Hydrolase</keyword>
<dbReference type="PANTHER" id="PTHR35372:SF2">
    <property type="entry name" value="SF3 HELICASE DOMAIN-CONTAINING PROTEIN"/>
    <property type="match status" value="1"/>
</dbReference>
<dbReference type="GO" id="GO:0005524">
    <property type="term" value="F:ATP binding"/>
    <property type="evidence" value="ECO:0007669"/>
    <property type="project" value="UniProtKB-KW"/>
</dbReference>
<name>A0A5P9XNA8_ACITH</name>
<keyword evidence="1" id="KW-0547">Nucleotide-binding</keyword>
<sequence length="581" mass="64944">MYFEDFKPASTPKIIQLFGRGNFAGWVPILRVNNSRNASMTPYTVITNPLQPISTPLSALVLLAPSTGREVGPKDSQKWIRPSPPGDTLYVEDSSTRRTFHQHGCDLRHRLGVPTQVVYRPAVKLTPDLLKQYIEDRIEPLRRLQALLAADPMFSALTDPDLLTLSTKSISTEGLFLETLDHRNIGRFENVLYAWTGAAWSVIDKSRLESAAVQFLTIVQPSKLSEKMVRSILACASLSTRVFCIPEPSQSVVRVAFSDCTVEITDQIKAVKPDKKHGLRHSVVAAWGDREQPTPIFTRFISRILPDPAVRQVVLEYVGYTLLADTRYQVAQFWIGNGANGKSELAKIIAALHRQVVSLRIADLQGFGSQGLIGASLIDVDETPARIDEQALKSLISGDLICLDRKYQAPISLRPTAKWIIRGNALPAVSDQSDGFWRRLQLVRFGAHIPPSERDPMIGQKIIDRELAGVASLVIHALHRLLQRGRFSVPAAMVEIQQELRVGANSVLAWVDDREVQIDNTAKNESSRVYQAYTSWCITHGYKSVADSKFWSQLQTALPGLVKTRNRTPKRRLTITNVRFF</sequence>
<dbReference type="Proteomes" id="UP000363590">
    <property type="component" value="Chromosome"/>
</dbReference>
<accession>A0A5P9XNA8</accession>
<evidence type="ECO:0000256" key="2">
    <source>
        <dbReference type="ARBA" id="ARBA00022801"/>
    </source>
</evidence>
<evidence type="ECO:0000256" key="1">
    <source>
        <dbReference type="ARBA" id="ARBA00022741"/>
    </source>
</evidence>
<dbReference type="Pfam" id="PF19263">
    <property type="entry name" value="DUF5906"/>
    <property type="match status" value="1"/>
</dbReference>
<dbReference type="EMBL" id="CP045571">
    <property type="protein sequence ID" value="QFX95382.1"/>
    <property type="molecule type" value="Genomic_DNA"/>
</dbReference>
<dbReference type="KEGG" id="atx:GCD22_00943"/>
<dbReference type="Gene3D" id="3.40.50.300">
    <property type="entry name" value="P-loop containing nucleotide triphosphate hydrolases"/>
    <property type="match status" value="1"/>
</dbReference>
<evidence type="ECO:0000313" key="6">
    <source>
        <dbReference type="Proteomes" id="UP000363590"/>
    </source>
</evidence>
<evidence type="ECO:0000256" key="3">
    <source>
        <dbReference type="ARBA" id="ARBA00022840"/>
    </source>
</evidence>
<feature type="domain" description="SF3 helicase" evidence="4">
    <location>
        <begin position="309"/>
        <end position="458"/>
    </location>
</feature>
<dbReference type="GeneID" id="60695336"/>
<dbReference type="GO" id="GO:0016787">
    <property type="term" value="F:hydrolase activity"/>
    <property type="evidence" value="ECO:0007669"/>
    <property type="project" value="UniProtKB-KW"/>
</dbReference>
<proteinExistence type="predicted"/>
<organism evidence="5 6">
    <name type="scientific">Acidithiobacillus thiooxidans ATCC 19377</name>
    <dbReference type="NCBI Taxonomy" id="637390"/>
    <lineage>
        <taxon>Bacteria</taxon>
        <taxon>Pseudomonadati</taxon>
        <taxon>Pseudomonadota</taxon>
        <taxon>Acidithiobacillia</taxon>
        <taxon>Acidithiobacillales</taxon>
        <taxon>Acidithiobacillaceae</taxon>
        <taxon>Acidithiobacillus</taxon>
    </lineage>
</organism>
<dbReference type="InterPro" id="IPR014015">
    <property type="entry name" value="Helicase_SF3_DNA-vir"/>
</dbReference>
<dbReference type="InterPro" id="IPR027417">
    <property type="entry name" value="P-loop_NTPase"/>
</dbReference>
<dbReference type="AlphaFoldDB" id="A0A5P9XNA8"/>
<evidence type="ECO:0000259" key="4">
    <source>
        <dbReference type="PROSITE" id="PS51206"/>
    </source>
</evidence>